<dbReference type="EMBL" id="UHIC01000001">
    <property type="protein sequence ID" value="SUO93952.1"/>
    <property type="molecule type" value="Genomic_DNA"/>
</dbReference>
<gene>
    <name evidence="2" type="ORF">NCTC13337_00485</name>
</gene>
<dbReference type="Pfam" id="PF10029">
    <property type="entry name" value="DUF2271"/>
    <property type="match status" value="1"/>
</dbReference>
<accession>A0A380MNR4</accession>
<protein>
    <submittedName>
        <fullName evidence="2">Predicted periplasmic protein (DUF2271)</fullName>
    </submittedName>
</protein>
<keyword evidence="3" id="KW-1185">Reference proteome</keyword>
<dbReference type="OrthoDB" id="6057843at2"/>
<dbReference type="AlphaFoldDB" id="A0A380MNR4"/>
<proteinExistence type="predicted"/>
<evidence type="ECO:0000313" key="2">
    <source>
        <dbReference type="EMBL" id="SUO93952.1"/>
    </source>
</evidence>
<reference evidence="2 3" key="1">
    <citation type="submission" date="2018-06" db="EMBL/GenBank/DDBJ databases">
        <authorList>
            <consortium name="Pathogen Informatics"/>
            <person name="Doyle S."/>
        </authorList>
    </citation>
    <scope>NUCLEOTIDE SEQUENCE [LARGE SCALE GENOMIC DNA]</scope>
    <source>
        <strain evidence="2 3">NCTC13337</strain>
    </source>
</reference>
<dbReference type="Proteomes" id="UP000254601">
    <property type="component" value="Unassembled WGS sequence"/>
</dbReference>
<evidence type="ECO:0000313" key="3">
    <source>
        <dbReference type="Proteomes" id="UP000254601"/>
    </source>
</evidence>
<organism evidence="2 3">
    <name type="scientific">Suttonella ornithocola</name>
    <dbReference type="NCBI Taxonomy" id="279832"/>
    <lineage>
        <taxon>Bacteria</taxon>
        <taxon>Pseudomonadati</taxon>
        <taxon>Pseudomonadota</taxon>
        <taxon>Gammaproteobacteria</taxon>
        <taxon>Cardiobacteriales</taxon>
        <taxon>Cardiobacteriaceae</taxon>
        <taxon>Suttonella</taxon>
    </lineage>
</organism>
<dbReference type="RefSeq" id="WP_072575519.1">
    <property type="nucleotide sequence ID" value="NZ_LWHB01000011.1"/>
</dbReference>
<evidence type="ECO:0000256" key="1">
    <source>
        <dbReference type="SAM" id="SignalP"/>
    </source>
</evidence>
<feature type="signal peptide" evidence="1">
    <location>
        <begin position="1"/>
        <end position="38"/>
    </location>
</feature>
<feature type="chain" id="PRO_5016673867" evidence="1">
    <location>
        <begin position="39"/>
        <end position="173"/>
    </location>
</feature>
<keyword evidence="1" id="KW-0732">Signal</keyword>
<name>A0A380MNR4_9GAMM</name>
<dbReference type="InterPro" id="IPR014469">
    <property type="entry name" value="DUF2271"/>
</dbReference>
<sequence length="173" mass="19659">MSTISRGFSSYSIQGALKKILVATALSTSLAFSVAAQATEATFLVQLNEYEGHPAYFTMYLVDPEGRYVRTLWVSGPETRWHKSQPRWWKYLGRAPQELDAITGASTKAGDREVIRVHLNEDELDKGYKVRVDSIVEDQNNYPTDVEAELSSDKQKAKIPGTGYVRYIRYKWD</sequence>